<dbReference type="AlphaFoldDB" id="A0A916UWX5"/>
<accession>A0A916UWX5</accession>
<comment type="caution">
    <text evidence="1">The sequence shown here is derived from an EMBL/GenBank/DDBJ whole genome shotgun (WGS) entry which is preliminary data.</text>
</comment>
<dbReference type="EMBL" id="BMGG01000011">
    <property type="protein sequence ID" value="GGC89188.1"/>
    <property type="molecule type" value="Genomic_DNA"/>
</dbReference>
<keyword evidence="1" id="KW-0560">Oxidoreductase</keyword>
<protein>
    <submittedName>
        <fullName evidence="1">Monooxygenase</fullName>
    </submittedName>
</protein>
<dbReference type="SUPFAM" id="SSF51905">
    <property type="entry name" value="FAD/NAD(P)-binding domain"/>
    <property type="match status" value="1"/>
</dbReference>
<dbReference type="PRINTS" id="PR00419">
    <property type="entry name" value="ADXRDTASE"/>
</dbReference>
<name>A0A916UWX5_9HYPH</name>
<keyword evidence="1" id="KW-0503">Monooxygenase</keyword>
<dbReference type="GO" id="GO:0004497">
    <property type="term" value="F:monooxygenase activity"/>
    <property type="evidence" value="ECO:0007669"/>
    <property type="project" value="UniProtKB-KW"/>
</dbReference>
<dbReference type="PANTHER" id="PTHR42877:SF4">
    <property type="entry name" value="FAD_NAD(P)-BINDING DOMAIN-CONTAINING PROTEIN-RELATED"/>
    <property type="match status" value="1"/>
</dbReference>
<dbReference type="Proteomes" id="UP000637002">
    <property type="component" value="Unassembled WGS sequence"/>
</dbReference>
<dbReference type="PANTHER" id="PTHR42877">
    <property type="entry name" value="L-ORNITHINE N(5)-MONOOXYGENASE-RELATED"/>
    <property type="match status" value="1"/>
</dbReference>
<dbReference type="Gene3D" id="3.50.50.60">
    <property type="entry name" value="FAD/NAD(P)-binding domain"/>
    <property type="match status" value="2"/>
</dbReference>
<dbReference type="RefSeq" id="WP_188612264.1">
    <property type="nucleotide sequence ID" value="NZ_BMGG01000011.1"/>
</dbReference>
<evidence type="ECO:0000313" key="2">
    <source>
        <dbReference type="Proteomes" id="UP000637002"/>
    </source>
</evidence>
<reference evidence="1" key="1">
    <citation type="journal article" date="2014" name="Int. J. Syst. Evol. Microbiol.">
        <title>Complete genome sequence of Corynebacterium casei LMG S-19264T (=DSM 44701T), isolated from a smear-ripened cheese.</title>
        <authorList>
            <consortium name="US DOE Joint Genome Institute (JGI-PGF)"/>
            <person name="Walter F."/>
            <person name="Albersmeier A."/>
            <person name="Kalinowski J."/>
            <person name="Ruckert C."/>
        </authorList>
    </citation>
    <scope>NUCLEOTIDE SEQUENCE</scope>
    <source>
        <strain evidence="1">CGMCC 1.12919</strain>
    </source>
</reference>
<sequence length="485" mass="54221">MKHTRRLRVAVIGAGASGVMAYVKLKQHGHDDVQLFDKGDDFGGTWRDNTYPGLACDVPSHLYRYSFEPYAEWSRVCSSGPEILSYFKAVAGKHEVGRATEFGVEVLGAEFLEGCWYLETSKGPRGPFDAVVSAMGILRFPLYPDIAGRDAFAGASFHASRWDHSVALAGKRVGVIGTGSTAIQIVSATVDTVGELKMFQRTAQWIMPLPNKAIPEETKQRYRSDRAALEMEYARLADAFNGRFAAAVVGDNPEAYDRIARQCREHLATVRDPDLRARLTPDYEVGCKRLIMSDSFYEAIQRRNATLVTERIERIMPEGVLTSEGRLHALDVIVFATGYDAHTFVAPMEVRGRDGLSLAEAWADAAEAYLGVTVPGFPNWFMIGGPNSPIGNFSFIMTAERQFGYALALIDRLADDLREVSPTPEATKRFNEAIKAKMPDTIWVSGCRSWYMDRNGNIASWPWNYERFEAEMREPDLDHFEIVRQ</sequence>
<gene>
    <name evidence="1" type="ORF">GCM10010994_53790</name>
</gene>
<keyword evidence="2" id="KW-1185">Reference proteome</keyword>
<dbReference type="Pfam" id="PF13450">
    <property type="entry name" value="NAD_binding_8"/>
    <property type="match status" value="1"/>
</dbReference>
<organism evidence="1 2">
    <name type="scientific">Chelatococcus reniformis</name>
    <dbReference type="NCBI Taxonomy" id="1494448"/>
    <lineage>
        <taxon>Bacteria</taxon>
        <taxon>Pseudomonadati</taxon>
        <taxon>Pseudomonadota</taxon>
        <taxon>Alphaproteobacteria</taxon>
        <taxon>Hyphomicrobiales</taxon>
        <taxon>Chelatococcaceae</taxon>
        <taxon>Chelatococcus</taxon>
    </lineage>
</organism>
<evidence type="ECO:0000313" key="1">
    <source>
        <dbReference type="EMBL" id="GGC89188.1"/>
    </source>
</evidence>
<reference evidence="1" key="2">
    <citation type="submission" date="2020-09" db="EMBL/GenBank/DDBJ databases">
        <authorList>
            <person name="Sun Q."/>
            <person name="Zhou Y."/>
        </authorList>
    </citation>
    <scope>NUCLEOTIDE SEQUENCE</scope>
    <source>
        <strain evidence="1">CGMCC 1.12919</strain>
    </source>
</reference>
<dbReference type="InterPro" id="IPR051209">
    <property type="entry name" value="FAD-bind_Monooxygenase_sf"/>
</dbReference>
<dbReference type="InterPro" id="IPR036188">
    <property type="entry name" value="FAD/NAD-bd_sf"/>
</dbReference>
<proteinExistence type="predicted"/>